<evidence type="ECO:0008006" key="4">
    <source>
        <dbReference type="Google" id="ProtNLM"/>
    </source>
</evidence>
<evidence type="ECO:0000313" key="3">
    <source>
        <dbReference type="Proteomes" id="UP000037288"/>
    </source>
</evidence>
<keyword evidence="1" id="KW-0812">Transmembrane</keyword>
<reference evidence="3" key="1">
    <citation type="submission" date="2015-07" db="EMBL/GenBank/DDBJ databases">
        <title>Draft genome sequence of Streptomyces sp. CMAA 1322, a bacterium isolated from Caatinga biome, from dry forest semiarid of Brazil.</title>
        <authorList>
            <person name="Santos S.N."/>
            <person name="Gacesa R."/>
            <person name="Taketani R.G."/>
            <person name="Long P.F."/>
            <person name="Melo I.S."/>
        </authorList>
    </citation>
    <scope>NUCLEOTIDE SEQUENCE [LARGE SCALE GENOMIC DNA]</scope>
    <source>
        <strain evidence="3">CMAA 1322</strain>
    </source>
</reference>
<dbReference type="OrthoDB" id="3627562at2"/>
<keyword evidence="1" id="KW-1133">Transmembrane helix</keyword>
<sequence length="124" mass="13535">MWFFTFEGVMGAAFDFLKVWDRAWMVLLALGLLNFAVGLTVMGRRKKLMKAMLKDRRARKVLFALIGARIALHLVLGAAGVVVESAAAHLVLGLVMSAATVTLIWFDQRIAFRTLGLTPSGTAA</sequence>
<dbReference type="Proteomes" id="UP000037288">
    <property type="component" value="Unassembled WGS sequence"/>
</dbReference>
<proteinExistence type="predicted"/>
<keyword evidence="3" id="KW-1185">Reference proteome</keyword>
<comment type="caution">
    <text evidence="2">The sequence shown here is derived from an EMBL/GenBank/DDBJ whole genome shotgun (WGS) entry which is preliminary data.</text>
</comment>
<name>A0A0K9XH71_9ACTN</name>
<dbReference type="PATRIC" id="fig|1678637.3.peg.3513"/>
<feature type="transmembrane region" description="Helical" evidence="1">
    <location>
        <begin position="61"/>
        <end position="81"/>
    </location>
</feature>
<feature type="transmembrane region" description="Helical" evidence="1">
    <location>
        <begin position="87"/>
        <end position="106"/>
    </location>
</feature>
<feature type="transmembrane region" description="Helical" evidence="1">
    <location>
        <begin position="23"/>
        <end position="41"/>
    </location>
</feature>
<organism evidence="2 3">
    <name type="scientific">Streptomyces caatingaensis</name>
    <dbReference type="NCBI Taxonomy" id="1678637"/>
    <lineage>
        <taxon>Bacteria</taxon>
        <taxon>Bacillati</taxon>
        <taxon>Actinomycetota</taxon>
        <taxon>Actinomycetes</taxon>
        <taxon>Kitasatosporales</taxon>
        <taxon>Streptomycetaceae</taxon>
        <taxon>Streptomyces</taxon>
    </lineage>
</organism>
<accession>A0A0K9XH71</accession>
<gene>
    <name evidence="2" type="ORF">AC230_16300</name>
</gene>
<keyword evidence="1" id="KW-0472">Membrane</keyword>
<evidence type="ECO:0000256" key="1">
    <source>
        <dbReference type="SAM" id="Phobius"/>
    </source>
</evidence>
<evidence type="ECO:0000313" key="2">
    <source>
        <dbReference type="EMBL" id="KNB52022.1"/>
    </source>
</evidence>
<dbReference type="AlphaFoldDB" id="A0A0K9XH71"/>
<protein>
    <recommendedName>
        <fullName evidence="4">Transmembrane protein</fullName>
    </recommendedName>
</protein>
<dbReference type="EMBL" id="LFXA01000009">
    <property type="protein sequence ID" value="KNB52022.1"/>
    <property type="molecule type" value="Genomic_DNA"/>
</dbReference>